<dbReference type="KEGG" id="mox:DAMO_2316"/>
<evidence type="ECO:0000256" key="2">
    <source>
        <dbReference type="ARBA" id="ARBA00005120"/>
    </source>
</evidence>
<dbReference type="GO" id="GO:0019877">
    <property type="term" value="P:diaminopimelate biosynthetic process"/>
    <property type="evidence" value="ECO:0007669"/>
    <property type="project" value="UniProtKB-UniRule"/>
</dbReference>
<dbReference type="InterPro" id="IPR005263">
    <property type="entry name" value="DapA"/>
</dbReference>
<comment type="subcellular location">
    <subcellularLocation>
        <location evidence="12">Cytoplasm</location>
    </subcellularLocation>
</comment>
<keyword evidence="10 12" id="KW-0704">Schiff base</keyword>
<feature type="binding site" evidence="12 15">
    <location>
        <position position="205"/>
    </location>
    <ligand>
        <name>pyruvate</name>
        <dbReference type="ChEBI" id="CHEBI:15361"/>
    </ligand>
</feature>
<feature type="site" description="Part of a proton relay during catalysis" evidence="12">
    <location>
        <position position="109"/>
    </location>
</feature>
<dbReference type="Proteomes" id="UP000006898">
    <property type="component" value="Chromosome"/>
</dbReference>
<comment type="caution">
    <text evidence="12">Was originally thought to be a dihydrodipicolinate synthase (DHDPS), catalyzing the condensation of (S)-aspartate-beta-semialdehyde [(S)-ASA] and pyruvate to dihydrodipicolinate (DHDP). However, it was shown in E.coli that the product of the enzymatic reaction is not dihydrodipicolinate but in fact (4S)-4-hydroxy-2,3,4,5-tetrahydro-(2S)-dipicolinic acid (HTPA), and that the consecutive dehydration reaction leading to DHDP is not spontaneous but catalyzed by DapB.</text>
</comment>
<name>D5MIK9_METO1</name>
<evidence type="ECO:0000256" key="15">
    <source>
        <dbReference type="PIRSR" id="PIRSR001365-2"/>
    </source>
</evidence>
<dbReference type="PRINTS" id="PR00146">
    <property type="entry name" value="DHPICSNTHASE"/>
</dbReference>
<evidence type="ECO:0000256" key="3">
    <source>
        <dbReference type="ARBA" id="ARBA00007592"/>
    </source>
</evidence>
<reference evidence="16 17" key="1">
    <citation type="journal article" date="2010" name="Nature">
        <title>Nitrite-driven anaerobic methane oxidation by oxygenic bacteria.</title>
        <authorList>
            <person name="Ettwig K.F."/>
            <person name="Butler M.K."/>
            <person name="Le Paslier D."/>
            <person name="Pelletier E."/>
            <person name="Mangenot S."/>
            <person name="Kuypers M.M.M."/>
            <person name="Schreiber F."/>
            <person name="Dutilh B.E."/>
            <person name="Zedelius J."/>
            <person name="de Beer D."/>
            <person name="Gloerich J."/>
            <person name="Wessels H.J.C.T."/>
            <person name="van Allen T."/>
            <person name="Luesken F."/>
            <person name="Wu M."/>
            <person name="van de Pas-Schoonen K.T."/>
            <person name="Op den Camp H.J.M."/>
            <person name="Janssen-Megens E.M."/>
            <person name="Francoijs K-J."/>
            <person name="Stunnenberg H."/>
            <person name="Weissenbach J."/>
            <person name="Jetten M.S.M."/>
            <person name="Strous M."/>
        </authorList>
    </citation>
    <scope>NUCLEOTIDE SEQUENCE [LARGE SCALE GENOMIC DNA]</scope>
</reference>
<evidence type="ECO:0000256" key="6">
    <source>
        <dbReference type="ARBA" id="ARBA00022605"/>
    </source>
</evidence>
<dbReference type="PANTHER" id="PTHR12128:SF66">
    <property type="entry name" value="4-HYDROXY-2-OXOGLUTARATE ALDOLASE, MITOCHONDRIAL"/>
    <property type="match status" value="1"/>
</dbReference>
<dbReference type="SMART" id="SM01130">
    <property type="entry name" value="DHDPS"/>
    <property type="match status" value="1"/>
</dbReference>
<dbReference type="PATRIC" id="fig|671143.5.peg.2042"/>
<evidence type="ECO:0000256" key="12">
    <source>
        <dbReference type="HAMAP-Rule" id="MF_00418"/>
    </source>
</evidence>
<dbReference type="InterPro" id="IPR020625">
    <property type="entry name" value="Schiff_base-form_aldolases_AS"/>
</dbReference>
<dbReference type="CDD" id="cd00950">
    <property type="entry name" value="DHDPS"/>
    <property type="match status" value="1"/>
</dbReference>
<evidence type="ECO:0000256" key="11">
    <source>
        <dbReference type="ARBA" id="ARBA00047836"/>
    </source>
</evidence>
<dbReference type="InterPro" id="IPR020624">
    <property type="entry name" value="Schiff_base-form_aldolases_CS"/>
</dbReference>
<dbReference type="Gene3D" id="3.20.20.70">
    <property type="entry name" value="Aldolase class I"/>
    <property type="match status" value="1"/>
</dbReference>
<comment type="catalytic activity">
    <reaction evidence="11 12">
        <text>L-aspartate 4-semialdehyde + pyruvate = (2S,4S)-4-hydroxy-2,3,4,5-tetrahydrodipicolinate + H2O + H(+)</text>
        <dbReference type="Rhea" id="RHEA:34171"/>
        <dbReference type="ChEBI" id="CHEBI:15361"/>
        <dbReference type="ChEBI" id="CHEBI:15377"/>
        <dbReference type="ChEBI" id="CHEBI:15378"/>
        <dbReference type="ChEBI" id="CHEBI:67139"/>
        <dbReference type="ChEBI" id="CHEBI:537519"/>
        <dbReference type="EC" id="4.3.3.7"/>
    </reaction>
</comment>
<evidence type="ECO:0000313" key="17">
    <source>
        <dbReference type="Proteomes" id="UP000006898"/>
    </source>
</evidence>
<feature type="site" description="Part of a proton relay during catalysis" evidence="12">
    <location>
        <position position="46"/>
    </location>
</feature>
<evidence type="ECO:0000256" key="9">
    <source>
        <dbReference type="ARBA" id="ARBA00023239"/>
    </source>
</evidence>
<keyword evidence="5 12" id="KW-0963">Cytoplasm</keyword>
<proteinExistence type="inferred from homology"/>
<dbReference type="UniPathway" id="UPA00034">
    <property type="reaction ID" value="UER00017"/>
</dbReference>
<dbReference type="InterPro" id="IPR002220">
    <property type="entry name" value="DapA-like"/>
</dbReference>
<evidence type="ECO:0000256" key="4">
    <source>
        <dbReference type="ARBA" id="ARBA00012086"/>
    </source>
</evidence>
<comment type="pathway">
    <text evidence="2 12">Amino-acid biosynthesis; L-lysine biosynthesis via DAP pathway; (S)-tetrahydrodipicolinate from L-aspartate: step 3/4.</text>
</comment>
<keyword evidence="9 12" id="KW-0456">Lyase</keyword>
<evidence type="ECO:0000256" key="14">
    <source>
        <dbReference type="PIRSR" id="PIRSR001365-1"/>
    </source>
</evidence>
<feature type="binding site" evidence="12 15">
    <location>
        <position position="47"/>
    </location>
    <ligand>
        <name>pyruvate</name>
        <dbReference type="ChEBI" id="CHEBI:15361"/>
    </ligand>
</feature>
<evidence type="ECO:0000313" key="16">
    <source>
        <dbReference type="EMBL" id="CBE69366.1"/>
    </source>
</evidence>
<dbReference type="PROSITE" id="PS00665">
    <property type="entry name" value="DHDPS_1"/>
    <property type="match status" value="1"/>
</dbReference>
<feature type="active site" description="Schiff-base intermediate with substrate" evidence="12 14">
    <location>
        <position position="163"/>
    </location>
</feature>
<evidence type="ECO:0000256" key="5">
    <source>
        <dbReference type="ARBA" id="ARBA00022490"/>
    </source>
</evidence>
<protein>
    <recommendedName>
        <fullName evidence="4 12">4-hydroxy-tetrahydrodipicolinate synthase</fullName>
        <shortName evidence="12">HTPA synthase</shortName>
        <ecNumber evidence="4 12">4.3.3.7</ecNumber>
    </recommendedName>
</protein>
<evidence type="ECO:0000256" key="13">
    <source>
        <dbReference type="PIRNR" id="PIRNR001365"/>
    </source>
</evidence>
<feature type="active site" description="Proton donor/acceptor" evidence="12 14">
    <location>
        <position position="135"/>
    </location>
</feature>
<dbReference type="GO" id="GO:0005829">
    <property type="term" value="C:cytosol"/>
    <property type="evidence" value="ECO:0007669"/>
    <property type="project" value="TreeGrafter"/>
</dbReference>
<dbReference type="EMBL" id="FP565575">
    <property type="protein sequence ID" value="CBE69366.1"/>
    <property type="molecule type" value="Genomic_DNA"/>
</dbReference>
<dbReference type="GO" id="GO:0008840">
    <property type="term" value="F:4-hydroxy-tetrahydrodipicolinate synthase activity"/>
    <property type="evidence" value="ECO:0007669"/>
    <property type="project" value="UniProtKB-UniRule"/>
</dbReference>
<evidence type="ECO:0000256" key="7">
    <source>
        <dbReference type="ARBA" id="ARBA00022915"/>
    </source>
</evidence>
<evidence type="ECO:0000256" key="1">
    <source>
        <dbReference type="ARBA" id="ARBA00003294"/>
    </source>
</evidence>
<dbReference type="NCBIfam" id="TIGR00674">
    <property type="entry name" value="dapA"/>
    <property type="match status" value="1"/>
</dbReference>
<dbReference type="eggNOG" id="COG0329">
    <property type="taxonomic scope" value="Bacteria"/>
</dbReference>
<dbReference type="HOGENOM" id="CLU_049343_7_1_0"/>
<dbReference type="InterPro" id="IPR013785">
    <property type="entry name" value="Aldolase_TIM"/>
</dbReference>
<dbReference type="GO" id="GO:0009089">
    <property type="term" value="P:lysine biosynthetic process via diaminopimelate"/>
    <property type="evidence" value="ECO:0007669"/>
    <property type="project" value="UniProtKB-UniRule"/>
</dbReference>
<comment type="similarity">
    <text evidence="3 12 13">Belongs to the DapA family.</text>
</comment>
<organism evidence="16 17">
    <name type="scientific">Methylomirabilis oxygeniifera</name>
    <dbReference type="NCBI Taxonomy" id="671143"/>
    <lineage>
        <taxon>Bacteria</taxon>
        <taxon>Candidatus Methylomirabilota</taxon>
        <taxon>Candidatus Methylomirabilia</taxon>
        <taxon>Candidatus Methylomirabilales</taxon>
        <taxon>Candidatus Methylomirabilaceae</taxon>
        <taxon>Candidatus Methylomirabilis</taxon>
    </lineage>
</organism>
<evidence type="ECO:0000256" key="8">
    <source>
        <dbReference type="ARBA" id="ARBA00023154"/>
    </source>
</evidence>
<sequence>MKRKFQGSMVALVTPFQGGRVDEPMLRGLVEFHINNGTDALIPCGTTGESPTLSHDEHRRVIELTVEVANRRVAVIAGTGSNSTDEAIDLTRFARQAGADGALLVLPYYNKPTQSGLIAHCRAVADAAELPLILYNIPGRTGINMLPETLAVLADHPYIVGMKEATGNLEQMTHDIVLCGDKLSFLSGDDTLTLPLLAVGGRGVISVIANIVPRDVADLTHAFLGGDWKRAREIHLKLFPLCQAMFYETNPIPVKTAMAILGMISGELRLPLCPMSEPNLNRLKTAMRAYGLIP</sequence>
<comment type="function">
    <text evidence="1 12">Catalyzes the condensation of (S)-aspartate-beta-semialdehyde [(S)-ASA] and pyruvate to 4-hydroxy-tetrahydrodipicolinate (HTPA).</text>
</comment>
<dbReference type="PANTHER" id="PTHR12128">
    <property type="entry name" value="DIHYDRODIPICOLINATE SYNTHASE"/>
    <property type="match status" value="1"/>
</dbReference>
<evidence type="ECO:0000256" key="10">
    <source>
        <dbReference type="ARBA" id="ARBA00023270"/>
    </source>
</evidence>
<gene>
    <name evidence="12 16" type="primary">dapA</name>
    <name evidence="16" type="ORF">DAMO_2316</name>
</gene>
<comment type="subunit">
    <text evidence="12">Homotetramer; dimer of dimers.</text>
</comment>
<dbReference type="Pfam" id="PF00701">
    <property type="entry name" value="DHDPS"/>
    <property type="match status" value="1"/>
</dbReference>
<dbReference type="STRING" id="671143.DAMO_2316"/>
<keyword evidence="7 12" id="KW-0220">Diaminopimelate biosynthesis</keyword>
<dbReference type="PROSITE" id="PS00666">
    <property type="entry name" value="DHDPS_2"/>
    <property type="match status" value="1"/>
</dbReference>
<keyword evidence="6 12" id="KW-0028">Amino-acid biosynthesis</keyword>
<dbReference type="EC" id="4.3.3.7" evidence="4 12"/>
<dbReference type="SUPFAM" id="SSF51569">
    <property type="entry name" value="Aldolase"/>
    <property type="match status" value="1"/>
</dbReference>
<keyword evidence="8 12" id="KW-0457">Lysine biosynthesis</keyword>
<dbReference type="AlphaFoldDB" id="D5MIK9"/>
<dbReference type="PIRSF" id="PIRSF001365">
    <property type="entry name" value="DHDPS"/>
    <property type="match status" value="1"/>
</dbReference>
<accession>D5MIK9</accession>
<dbReference type="HAMAP" id="MF_00418">
    <property type="entry name" value="DapA"/>
    <property type="match status" value="1"/>
</dbReference>